<dbReference type="EMBL" id="BAAARY010000038">
    <property type="protein sequence ID" value="GAA2532740.1"/>
    <property type="molecule type" value="Genomic_DNA"/>
</dbReference>
<dbReference type="Pfam" id="PF02080">
    <property type="entry name" value="TrkA_C"/>
    <property type="match status" value="1"/>
</dbReference>
<keyword evidence="3" id="KW-1185">Reference proteome</keyword>
<sequence length="161" mass="17107">MDLERTSLLGVGLSYAFTTENGQRGGVVARTDGERELVLYDPADPESSVGTLTLTAEEARTVAELLDLPVTIDHVVELERQLKGVEVIRFPIAADSPYVGRTIGDSRARTRTGAFIIAVGRDGQVLPSPGPEFRFEAGDTAVAVGQAAGLDALRELLARDG</sequence>
<name>A0ABP6B2V6_9ACTN</name>
<accession>A0ABP6B2V6</accession>
<dbReference type="InterPro" id="IPR050144">
    <property type="entry name" value="AAE_transporter"/>
</dbReference>
<dbReference type="InterPro" id="IPR036721">
    <property type="entry name" value="RCK_C_sf"/>
</dbReference>
<dbReference type="Pfam" id="PF25991">
    <property type="entry name" value="KhtT_N"/>
    <property type="match status" value="1"/>
</dbReference>
<feature type="domain" description="RCK C-terminal" evidence="1">
    <location>
        <begin position="73"/>
        <end position="159"/>
    </location>
</feature>
<evidence type="ECO:0000313" key="2">
    <source>
        <dbReference type="EMBL" id="GAA2532740.1"/>
    </source>
</evidence>
<dbReference type="PIRSF" id="PIRSF005028">
    <property type="entry name" value="KhtT"/>
    <property type="match status" value="1"/>
</dbReference>
<dbReference type="InterPro" id="IPR006037">
    <property type="entry name" value="RCK_C"/>
</dbReference>
<dbReference type="PANTHER" id="PTHR30445:SF8">
    <property type="entry name" value="K(+)_H(+) ANTIPORTER SUBUNIT KHTT"/>
    <property type="match status" value="1"/>
</dbReference>
<dbReference type="PROSITE" id="PS51202">
    <property type="entry name" value="RCK_C"/>
    <property type="match status" value="1"/>
</dbReference>
<organism evidence="2 3">
    <name type="scientific">Pilimelia columellifera subsp. columellifera</name>
    <dbReference type="NCBI Taxonomy" id="706583"/>
    <lineage>
        <taxon>Bacteria</taxon>
        <taxon>Bacillati</taxon>
        <taxon>Actinomycetota</taxon>
        <taxon>Actinomycetes</taxon>
        <taxon>Micromonosporales</taxon>
        <taxon>Micromonosporaceae</taxon>
        <taxon>Pilimelia</taxon>
    </lineage>
</organism>
<reference evidence="3" key="1">
    <citation type="journal article" date="2019" name="Int. J. Syst. Evol. Microbiol.">
        <title>The Global Catalogue of Microorganisms (GCM) 10K type strain sequencing project: providing services to taxonomists for standard genome sequencing and annotation.</title>
        <authorList>
            <consortium name="The Broad Institute Genomics Platform"/>
            <consortium name="The Broad Institute Genome Sequencing Center for Infectious Disease"/>
            <person name="Wu L."/>
            <person name="Ma J."/>
        </authorList>
    </citation>
    <scope>NUCLEOTIDE SEQUENCE [LARGE SCALE GENOMIC DNA]</scope>
    <source>
        <strain evidence="3">JCM 3367</strain>
    </source>
</reference>
<dbReference type="PANTHER" id="PTHR30445">
    <property type="entry name" value="K(+)_H(+) ANTIPORTER SUBUNIT KHTT"/>
    <property type="match status" value="1"/>
</dbReference>
<dbReference type="RefSeq" id="WP_344174561.1">
    <property type="nucleotide sequence ID" value="NZ_BAAARY010000038.1"/>
</dbReference>
<gene>
    <name evidence="2" type="ORF">GCM10010201_35370</name>
</gene>
<dbReference type="InterPro" id="IPR026278">
    <property type="entry name" value="KhtT"/>
</dbReference>
<evidence type="ECO:0000259" key="1">
    <source>
        <dbReference type="PROSITE" id="PS51202"/>
    </source>
</evidence>
<proteinExistence type="predicted"/>
<comment type="caution">
    <text evidence="2">The sequence shown here is derived from an EMBL/GenBank/DDBJ whole genome shotgun (WGS) entry which is preliminary data.</text>
</comment>
<evidence type="ECO:0000313" key="3">
    <source>
        <dbReference type="Proteomes" id="UP001499978"/>
    </source>
</evidence>
<dbReference type="Gene3D" id="3.30.70.1450">
    <property type="entry name" value="Regulator of K+ conductance, C-terminal domain"/>
    <property type="match status" value="1"/>
</dbReference>
<dbReference type="InterPro" id="IPR058776">
    <property type="entry name" value="KhtT-like_N"/>
</dbReference>
<dbReference type="SUPFAM" id="SSF116726">
    <property type="entry name" value="TrkA C-terminal domain-like"/>
    <property type="match status" value="1"/>
</dbReference>
<protein>
    <submittedName>
        <fullName evidence="2">Cation:proton antiporter regulatory subunit</fullName>
    </submittedName>
</protein>
<dbReference type="Proteomes" id="UP001499978">
    <property type="component" value="Unassembled WGS sequence"/>
</dbReference>